<sequence length="141" mass="15818">METLSLFFKRSLPNFFEALPIPDRFVGFADLTAGEWIELLVFAGGVGVVSYSVYHLAASKLSLKCCQLHCNRSCAMNPSIKKDVAKVVDIVEIEDITKEKVSYCRCWRSKKFPLCDGSHNAYNEETGDNTGPIVLKHKQKN</sequence>
<evidence type="ECO:0000256" key="8">
    <source>
        <dbReference type="ARBA" id="ARBA00023136"/>
    </source>
</evidence>
<dbReference type="SMART" id="SM00704">
    <property type="entry name" value="ZnF_CDGSH"/>
    <property type="match status" value="1"/>
</dbReference>
<dbReference type="PANTHER" id="PTHR13680:SF5">
    <property type="entry name" value="CDGSH IRON-SULFUR DOMAIN-CONTAINING PROTEIN 1"/>
    <property type="match status" value="1"/>
</dbReference>
<evidence type="ECO:0000256" key="1">
    <source>
        <dbReference type="ARBA" id="ARBA00004167"/>
    </source>
</evidence>
<evidence type="ECO:0000256" key="2">
    <source>
        <dbReference type="ARBA" id="ARBA00022692"/>
    </source>
</evidence>
<comment type="subcellular location">
    <subcellularLocation>
        <location evidence="9">Endoplasmic reticulum membrane</location>
        <topology evidence="9">Single-pass membrane protein</topology>
    </subcellularLocation>
    <subcellularLocation>
        <location evidence="1">Membrane</location>
        <topology evidence="1">Single-pass membrane protein</topology>
    </subcellularLocation>
</comment>
<keyword evidence="6 9" id="KW-0408">Iron</keyword>
<dbReference type="HOGENOM" id="CLU_132293_1_0_1"/>
<comment type="similarity">
    <text evidence="9">Belongs to the CISD protein family. CISD2 subfamily.</text>
</comment>
<gene>
    <name evidence="12" type="primary">20213908</name>
    <name evidence="11" type="ORF">HELRODRAFT_66424</name>
</gene>
<dbReference type="InterPro" id="IPR042216">
    <property type="entry name" value="MitoNEET_CISD"/>
</dbReference>
<proteinExistence type="inferred from homology"/>
<dbReference type="OrthoDB" id="449252at2759"/>
<dbReference type="KEGG" id="hro:HELRODRAFT_66424"/>
<evidence type="ECO:0000313" key="12">
    <source>
        <dbReference type="EnsemblMetazoa" id="HelroP66424"/>
    </source>
</evidence>
<keyword evidence="3 9" id="KW-0001">2Fe-2S</keyword>
<dbReference type="AlphaFoldDB" id="T1FYL0"/>
<evidence type="ECO:0000256" key="4">
    <source>
        <dbReference type="ARBA" id="ARBA00022723"/>
    </source>
</evidence>
<evidence type="ECO:0000313" key="11">
    <source>
        <dbReference type="EMBL" id="ESO02400.1"/>
    </source>
</evidence>
<dbReference type="EnsemblMetazoa" id="HelroT66424">
    <property type="protein sequence ID" value="HelroP66424"/>
    <property type="gene ID" value="HelroG66424"/>
</dbReference>
<dbReference type="InParanoid" id="T1FYL0"/>
<dbReference type="GO" id="GO:0010506">
    <property type="term" value="P:regulation of autophagy"/>
    <property type="evidence" value="ECO:0007669"/>
    <property type="project" value="UniProtKB-UniRule"/>
</dbReference>
<keyword evidence="13" id="KW-1185">Reference proteome</keyword>
<feature type="domain" description="Iron-binding zinc finger CDGSH type" evidence="10">
    <location>
        <begin position="86"/>
        <end position="125"/>
    </location>
</feature>
<dbReference type="GO" id="GO:0006879">
    <property type="term" value="P:intracellular iron ion homeostasis"/>
    <property type="evidence" value="ECO:0000318"/>
    <property type="project" value="GO_Central"/>
</dbReference>
<dbReference type="InterPro" id="IPR018967">
    <property type="entry name" value="FeS-contain_CDGSH-typ"/>
</dbReference>
<evidence type="ECO:0000256" key="7">
    <source>
        <dbReference type="ARBA" id="ARBA00023014"/>
    </source>
</evidence>
<dbReference type="RefSeq" id="XP_009019808.1">
    <property type="nucleotide sequence ID" value="XM_009021560.1"/>
</dbReference>
<accession>T1FYL0</accession>
<dbReference type="EMBL" id="KB096742">
    <property type="protein sequence ID" value="ESO02400.1"/>
    <property type="molecule type" value="Genomic_DNA"/>
</dbReference>
<evidence type="ECO:0000259" key="10">
    <source>
        <dbReference type="SMART" id="SM00704"/>
    </source>
</evidence>
<dbReference type="GeneID" id="20213908"/>
<keyword evidence="5" id="KW-1133">Transmembrane helix</keyword>
<dbReference type="STRING" id="6412.T1FYL0"/>
<dbReference type="InterPro" id="IPR019610">
    <property type="entry name" value="FeS-contain_mitoNEET_N"/>
</dbReference>
<reference evidence="12" key="3">
    <citation type="submission" date="2015-06" db="UniProtKB">
        <authorList>
            <consortium name="EnsemblMetazoa"/>
        </authorList>
    </citation>
    <scope>IDENTIFICATION</scope>
</reference>
<dbReference type="OMA" id="AMIHTIC"/>
<dbReference type="GO" id="GO:0051537">
    <property type="term" value="F:2 iron, 2 sulfur cluster binding"/>
    <property type="evidence" value="ECO:0000318"/>
    <property type="project" value="GO_Central"/>
</dbReference>
<dbReference type="FunFam" id="3.40.5.90:FF:000001">
    <property type="entry name" value="CDGSH iron-sulfur domain-containing protein 1"/>
    <property type="match status" value="1"/>
</dbReference>
<keyword evidence="8" id="KW-0472">Membrane</keyword>
<dbReference type="Proteomes" id="UP000015101">
    <property type="component" value="Unassembled WGS sequence"/>
</dbReference>
<dbReference type="GO" id="GO:0005789">
    <property type="term" value="C:endoplasmic reticulum membrane"/>
    <property type="evidence" value="ECO:0007669"/>
    <property type="project" value="UniProtKB-SubCell"/>
</dbReference>
<protein>
    <recommendedName>
        <fullName evidence="9">CDGSH iron-sulfur domain-containing protein 2 homologue</fullName>
    </recommendedName>
</protein>
<dbReference type="FunCoup" id="T1FYL0">
    <property type="interactions" value="1200"/>
</dbReference>
<dbReference type="eggNOG" id="KOG3461">
    <property type="taxonomic scope" value="Eukaryota"/>
</dbReference>
<keyword evidence="7 9" id="KW-0411">Iron-sulfur</keyword>
<dbReference type="GO" id="GO:0046872">
    <property type="term" value="F:metal ion binding"/>
    <property type="evidence" value="ECO:0007669"/>
    <property type="project" value="UniProtKB-UniRule"/>
</dbReference>
<keyword evidence="4 9" id="KW-0479">Metal-binding</keyword>
<evidence type="ECO:0000256" key="5">
    <source>
        <dbReference type="ARBA" id="ARBA00022989"/>
    </source>
</evidence>
<dbReference type="CTD" id="20213908"/>
<keyword evidence="9" id="KW-0256">Endoplasmic reticulum</keyword>
<reference evidence="13" key="1">
    <citation type="submission" date="2012-12" db="EMBL/GenBank/DDBJ databases">
        <authorList>
            <person name="Hellsten U."/>
            <person name="Grimwood J."/>
            <person name="Chapman J.A."/>
            <person name="Shapiro H."/>
            <person name="Aerts A."/>
            <person name="Otillar R.P."/>
            <person name="Terry A.Y."/>
            <person name="Boore J.L."/>
            <person name="Simakov O."/>
            <person name="Marletaz F."/>
            <person name="Cho S.-J."/>
            <person name="Edsinger-Gonzales E."/>
            <person name="Havlak P."/>
            <person name="Kuo D.-H."/>
            <person name="Larsson T."/>
            <person name="Lv J."/>
            <person name="Arendt D."/>
            <person name="Savage R."/>
            <person name="Osoegawa K."/>
            <person name="de Jong P."/>
            <person name="Lindberg D.R."/>
            <person name="Seaver E.C."/>
            <person name="Weisblat D.A."/>
            <person name="Putnam N.H."/>
            <person name="Grigoriev I.V."/>
            <person name="Rokhsar D.S."/>
        </authorList>
    </citation>
    <scope>NUCLEOTIDE SEQUENCE</scope>
</reference>
<name>T1FYL0_HELRO</name>
<evidence type="ECO:0000256" key="9">
    <source>
        <dbReference type="RuleBase" id="RU369084"/>
    </source>
</evidence>
<dbReference type="EMBL" id="AMQM01000876">
    <property type="status" value="NOT_ANNOTATED_CDS"/>
    <property type="molecule type" value="Genomic_DNA"/>
</dbReference>
<evidence type="ECO:0000256" key="6">
    <source>
        <dbReference type="ARBA" id="ARBA00023004"/>
    </source>
</evidence>
<comment type="cofactor">
    <cofactor evidence="9">
        <name>[2Fe-2S] cluster</name>
        <dbReference type="ChEBI" id="CHEBI:190135"/>
    </cofactor>
    <text evidence="9">Binds 1 [2Fe-2S] cluster.</text>
</comment>
<dbReference type="PANTHER" id="PTHR13680">
    <property type="entry name" value="CDGSH IRON-SULFUR DOMAIN-CONTAINING PROTEIN 1"/>
    <property type="match status" value="1"/>
</dbReference>
<dbReference type="Pfam" id="PF09360">
    <property type="entry name" value="zf-CDGSH"/>
    <property type="match status" value="1"/>
</dbReference>
<dbReference type="Pfam" id="PF10660">
    <property type="entry name" value="MitoNEET_N"/>
    <property type="match status" value="1"/>
</dbReference>
<dbReference type="GO" id="GO:0047801">
    <property type="term" value="F:L-cysteine transaminase activity"/>
    <property type="evidence" value="ECO:0000318"/>
    <property type="project" value="GO_Central"/>
</dbReference>
<evidence type="ECO:0000256" key="3">
    <source>
        <dbReference type="ARBA" id="ARBA00022714"/>
    </source>
</evidence>
<evidence type="ECO:0000313" key="13">
    <source>
        <dbReference type="Proteomes" id="UP000015101"/>
    </source>
</evidence>
<reference evidence="11 13" key="2">
    <citation type="journal article" date="2013" name="Nature">
        <title>Insights into bilaterian evolution from three spiralian genomes.</title>
        <authorList>
            <person name="Simakov O."/>
            <person name="Marletaz F."/>
            <person name="Cho S.J."/>
            <person name="Edsinger-Gonzales E."/>
            <person name="Havlak P."/>
            <person name="Hellsten U."/>
            <person name="Kuo D.H."/>
            <person name="Larsson T."/>
            <person name="Lv J."/>
            <person name="Arendt D."/>
            <person name="Savage R."/>
            <person name="Osoegawa K."/>
            <person name="de Jong P."/>
            <person name="Grimwood J."/>
            <person name="Chapman J.A."/>
            <person name="Shapiro H."/>
            <person name="Aerts A."/>
            <person name="Otillar R.P."/>
            <person name="Terry A.Y."/>
            <person name="Boore J.L."/>
            <person name="Grigoriev I.V."/>
            <person name="Lindberg D.R."/>
            <person name="Seaver E.C."/>
            <person name="Weisblat D.A."/>
            <person name="Putnam N.H."/>
            <person name="Rokhsar D.S."/>
        </authorList>
    </citation>
    <scope>NUCLEOTIDE SEQUENCE</scope>
</reference>
<keyword evidence="2" id="KW-0812">Transmembrane</keyword>
<organism evidence="12 13">
    <name type="scientific">Helobdella robusta</name>
    <name type="common">Californian leech</name>
    <dbReference type="NCBI Taxonomy" id="6412"/>
    <lineage>
        <taxon>Eukaryota</taxon>
        <taxon>Metazoa</taxon>
        <taxon>Spiralia</taxon>
        <taxon>Lophotrochozoa</taxon>
        <taxon>Annelida</taxon>
        <taxon>Clitellata</taxon>
        <taxon>Hirudinea</taxon>
        <taxon>Rhynchobdellida</taxon>
        <taxon>Glossiphoniidae</taxon>
        <taxon>Helobdella</taxon>
    </lineage>
</organism>
<dbReference type="InterPro" id="IPR045131">
    <property type="entry name" value="CISD1/2"/>
</dbReference>
<dbReference type="Gene3D" id="3.40.5.90">
    <property type="entry name" value="CDGSH iron-sulfur domain, mitoNEET-type"/>
    <property type="match status" value="1"/>
</dbReference>
<dbReference type="GO" id="GO:0005741">
    <property type="term" value="C:mitochondrial outer membrane"/>
    <property type="evidence" value="ECO:0000318"/>
    <property type="project" value="GO_Central"/>
</dbReference>